<name>A0A517ZD13_9PLAN</name>
<dbReference type="EMBL" id="CP036275">
    <property type="protein sequence ID" value="QDU40357.1"/>
    <property type="molecule type" value="Genomic_DNA"/>
</dbReference>
<sequence length="152" mass="16396">MLSFSRTLRRHGLFLLVLCLCCAGCGEEGPYRKVTVPVTGQLLVDGKPPGTPVQITCHSLTGIDQEHPTFSKTVSGENGTFAISTYESGDGVPAGEYAVTFEWKTLNLVSMGYSGPDKLKGKYNDPDTSDVKFTITEDSEPIDLGTIELTTE</sequence>
<evidence type="ECO:0000313" key="1">
    <source>
        <dbReference type="EMBL" id="QDU40357.1"/>
    </source>
</evidence>
<dbReference type="OrthoDB" id="285058at2"/>
<dbReference type="KEGG" id="mri:Mal4_47130"/>
<organism evidence="1 2">
    <name type="scientific">Maioricimonas rarisocia</name>
    <dbReference type="NCBI Taxonomy" id="2528026"/>
    <lineage>
        <taxon>Bacteria</taxon>
        <taxon>Pseudomonadati</taxon>
        <taxon>Planctomycetota</taxon>
        <taxon>Planctomycetia</taxon>
        <taxon>Planctomycetales</taxon>
        <taxon>Planctomycetaceae</taxon>
        <taxon>Maioricimonas</taxon>
    </lineage>
</organism>
<evidence type="ECO:0000313" key="2">
    <source>
        <dbReference type="Proteomes" id="UP000320496"/>
    </source>
</evidence>
<dbReference type="RefSeq" id="WP_145371604.1">
    <property type="nucleotide sequence ID" value="NZ_CP036275.1"/>
</dbReference>
<proteinExistence type="predicted"/>
<dbReference type="AlphaFoldDB" id="A0A517ZD13"/>
<protein>
    <recommendedName>
        <fullName evidence="3">Carboxypeptidase regulatory-like domain-containing protein</fullName>
    </recommendedName>
</protein>
<evidence type="ECO:0008006" key="3">
    <source>
        <dbReference type="Google" id="ProtNLM"/>
    </source>
</evidence>
<dbReference type="Proteomes" id="UP000320496">
    <property type="component" value="Chromosome"/>
</dbReference>
<accession>A0A517ZD13</accession>
<keyword evidence="2" id="KW-1185">Reference proteome</keyword>
<gene>
    <name evidence="1" type="ORF">Mal4_47130</name>
</gene>
<reference evidence="1 2" key="1">
    <citation type="submission" date="2019-02" db="EMBL/GenBank/DDBJ databases">
        <title>Deep-cultivation of Planctomycetes and their phenomic and genomic characterization uncovers novel biology.</title>
        <authorList>
            <person name="Wiegand S."/>
            <person name="Jogler M."/>
            <person name="Boedeker C."/>
            <person name="Pinto D."/>
            <person name="Vollmers J."/>
            <person name="Rivas-Marin E."/>
            <person name="Kohn T."/>
            <person name="Peeters S.H."/>
            <person name="Heuer A."/>
            <person name="Rast P."/>
            <person name="Oberbeckmann S."/>
            <person name="Bunk B."/>
            <person name="Jeske O."/>
            <person name="Meyerdierks A."/>
            <person name="Storesund J.E."/>
            <person name="Kallscheuer N."/>
            <person name="Luecker S."/>
            <person name="Lage O.M."/>
            <person name="Pohl T."/>
            <person name="Merkel B.J."/>
            <person name="Hornburger P."/>
            <person name="Mueller R.-W."/>
            <person name="Bruemmer F."/>
            <person name="Labrenz M."/>
            <person name="Spormann A.M."/>
            <person name="Op den Camp H."/>
            <person name="Overmann J."/>
            <person name="Amann R."/>
            <person name="Jetten M.S.M."/>
            <person name="Mascher T."/>
            <person name="Medema M.H."/>
            <person name="Devos D.P."/>
            <person name="Kaster A.-K."/>
            <person name="Ovreas L."/>
            <person name="Rohde M."/>
            <person name="Galperin M.Y."/>
            <person name="Jogler C."/>
        </authorList>
    </citation>
    <scope>NUCLEOTIDE SEQUENCE [LARGE SCALE GENOMIC DNA]</scope>
    <source>
        <strain evidence="1 2">Mal4</strain>
    </source>
</reference>